<dbReference type="PANTHER" id="PTHR46212:SF3">
    <property type="entry name" value="GH27120P"/>
    <property type="match status" value="1"/>
</dbReference>
<keyword evidence="5" id="KW-0106">Calcium</keyword>
<evidence type="ECO:0000256" key="3">
    <source>
        <dbReference type="ARBA" id="ARBA00022723"/>
    </source>
</evidence>
<dbReference type="InterPro" id="IPR018247">
    <property type="entry name" value="EF_Hand_1_Ca_BS"/>
</dbReference>
<evidence type="ECO:0000256" key="2">
    <source>
        <dbReference type="ARBA" id="ARBA00022490"/>
    </source>
</evidence>
<keyword evidence="8" id="KW-1185">Reference proteome</keyword>
<dbReference type="Pfam" id="PF13202">
    <property type="entry name" value="EF-hand_5"/>
    <property type="match status" value="1"/>
</dbReference>
<comment type="subcellular location">
    <subcellularLocation>
        <location evidence="1">Cytoplasm</location>
    </subcellularLocation>
</comment>
<gene>
    <name evidence="7" type="ORF">M0811_02922</name>
</gene>
<organism evidence="7 8">
    <name type="scientific">Anaeramoeba ignava</name>
    <name type="common">Anaerobic marine amoeba</name>
    <dbReference type="NCBI Taxonomy" id="1746090"/>
    <lineage>
        <taxon>Eukaryota</taxon>
        <taxon>Metamonada</taxon>
        <taxon>Anaeramoebidae</taxon>
        <taxon>Anaeramoeba</taxon>
    </lineage>
</organism>
<dbReference type="Proteomes" id="UP001149090">
    <property type="component" value="Unassembled WGS sequence"/>
</dbReference>
<feature type="domain" description="EF-hand" evidence="6">
    <location>
        <begin position="10"/>
        <end position="45"/>
    </location>
</feature>
<dbReference type="InterPro" id="IPR002048">
    <property type="entry name" value="EF_hand_dom"/>
</dbReference>
<evidence type="ECO:0000256" key="1">
    <source>
        <dbReference type="ARBA" id="ARBA00004496"/>
    </source>
</evidence>
<evidence type="ECO:0000259" key="6">
    <source>
        <dbReference type="PROSITE" id="PS50222"/>
    </source>
</evidence>
<evidence type="ECO:0000313" key="8">
    <source>
        <dbReference type="Proteomes" id="UP001149090"/>
    </source>
</evidence>
<dbReference type="PROSITE" id="PS50222">
    <property type="entry name" value="EF_HAND_2"/>
    <property type="match status" value="2"/>
</dbReference>
<keyword evidence="4" id="KW-0677">Repeat</keyword>
<dbReference type="GO" id="GO:0048306">
    <property type="term" value="F:calcium-dependent protein binding"/>
    <property type="evidence" value="ECO:0007669"/>
    <property type="project" value="UniProtKB-ARBA"/>
</dbReference>
<dbReference type="EMBL" id="JAPDFW010000125">
    <property type="protein sequence ID" value="KAJ5067732.1"/>
    <property type="molecule type" value="Genomic_DNA"/>
</dbReference>
<proteinExistence type="predicted"/>
<evidence type="ECO:0000313" key="7">
    <source>
        <dbReference type="EMBL" id="KAJ5067732.1"/>
    </source>
</evidence>
<dbReference type="OrthoDB" id="186625at2759"/>
<evidence type="ECO:0000256" key="5">
    <source>
        <dbReference type="ARBA" id="ARBA00022837"/>
    </source>
</evidence>
<dbReference type="GO" id="GO:0005737">
    <property type="term" value="C:cytoplasm"/>
    <property type="evidence" value="ECO:0007669"/>
    <property type="project" value="UniProtKB-SubCell"/>
</dbReference>
<comment type="caution">
    <text evidence="7">The sequence shown here is derived from an EMBL/GenBank/DDBJ whole genome shotgun (WGS) entry which is preliminary data.</text>
</comment>
<dbReference type="OMA" id="FYNILMH"/>
<accession>A0A9Q0L7E6</accession>
<sequence length="175" mass="20155">MQQQQQQQQQMFLQLQMWFQAVDTDKSGLVEPEELVRALSQGGYKFSISTASLLIKMFDQNKKGAVNFQEFIPLYQFITQMQQSFYNVDRDKGGTIDFNELATALQYSGFQFPPNVVQELAKRFGKNGQILLDGWISLCAFLGHVRTLFVYYDTDKDGRITLDFNSFVMLAAMLQ</sequence>
<dbReference type="Pfam" id="PF13499">
    <property type="entry name" value="EF-hand_7"/>
    <property type="match status" value="1"/>
</dbReference>
<dbReference type="Gene3D" id="1.10.238.10">
    <property type="entry name" value="EF-hand"/>
    <property type="match status" value="1"/>
</dbReference>
<dbReference type="InterPro" id="IPR051426">
    <property type="entry name" value="Peflin/Sorcin_CaBP"/>
</dbReference>
<dbReference type="SUPFAM" id="SSF47473">
    <property type="entry name" value="EF-hand"/>
    <property type="match status" value="1"/>
</dbReference>
<name>A0A9Q0L7E6_ANAIG</name>
<evidence type="ECO:0000256" key="4">
    <source>
        <dbReference type="ARBA" id="ARBA00022737"/>
    </source>
</evidence>
<dbReference type="SMART" id="SM00054">
    <property type="entry name" value="EFh"/>
    <property type="match status" value="4"/>
</dbReference>
<dbReference type="GO" id="GO:0005509">
    <property type="term" value="F:calcium ion binding"/>
    <property type="evidence" value="ECO:0007669"/>
    <property type="project" value="InterPro"/>
</dbReference>
<feature type="domain" description="EF-hand" evidence="6">
    <location>
        <begin position="76"/>
        <end position="111"/>
    </location>
</feature>
<keyword evidence="2" id="KW-0963">Cytoplasm</keyword>
<dbReference type="InterPro" id="IPR011992">
    <property type="entry name" value="EF-hand-dom_pair"/>
</dbReference>
<dbReference type="PROSITE" id="PS00018">
    <property type="entry name" value="EF_HAND_1"/>
    <property type="match status" value="2"/>
</dbReference>
<keyword evidence="3" id="KW-0479">Metal-binding</keyword>
<dbReference type="PANTHER" id="PTHR46212">
    <property type="entry name" value="PEFLIN"/>
    <property type="match status" value="1"/>
</dbReference>
<protein>
    <submittedName>
        <fullName evidence="7">Peflin</fullName>
    </submittedName>
</protein>
<dbReference type="AlphaFoldDB" id="A0A9Q0L7E6"/>
<reference evidence="7" key="1">
    <citation type="submission" date="2022-10" db="EMBL/GenBank/DDBJ databases">
        <title>Novel sulphate-reducing endosymbionts in the free-living metamonad Anaeramoeba.</title>
        <authorList>
            <person name="Jerlstrom-Hultqvist J."/>
            <person name="Cepicka I."/>
            <person name="Gallot-Lavallee L."/>
            <person name="Salas-Leiva D."/>
            <person name="Curtis B.A."/>
            <person name="Zahonova K."/>
            <person name="Pipaliya S."/>
            <person name="Dacks J."/>
            <person name="Roger A.J."/>
        </authorList>
    </citation>
    <scope>NUCLEOTIDE SEQUENCE</scope>
    <source>
        <strain evidence="7">BMAN</strain>
    </source>
</reference>